<feature type="transmembrane region" description="Helical" evidence="6">
    <location>
        <begin position="293"/>
        <end position="311"/>
    </location>
</feature>
<feature type="transmembrane region" description="Helical" evidence="6">
    <location>
        <begin position="160"/>
        <end position="176"/>
    </location>
</feature>
<feature type="transmembrane region" description="Helical" evidence="6">
    <location>
        <begin position="182"/>
        <end position="201"/>
    </location>
</feature>
<protein>
    <submittedName>
        <fullName evidence="8">MFS transporter</fullName>
    </submittedName>
</protein>
<dbReference type="PANTHER" id="PTHR23513:SF11">
    <property type="entry name" value="STAPHYLOFERRIN A TRANSPORTER"/>
    <property type="match status" value="1"/>
</dbReference>
<comment type="subcellular location">
    <subcellularLocation>
        <location evidence="1">Cell membrane</location>
        <topology evidence="1">Multi-pass membrane protein</topology>
    </subcellularLocation>
</comment>
<name>A0AB39NXC5_9ACTN</name>
<dbReference type="InterPro" id="IPR020846">
    <property type="entry name" value="MFS_dom"/>
</dbReference>
<evidence type="ECO:0000256" key="4">
    <source>
        <dbReference type="ARBA" id="ARBA00022989"/>
    </source>
</evidence>
<feature type="transmembrane region" description="Helical" evidence="6">
    <location>
        <begin position="89"/>
        <end position="110"/>
    </location>
</feature>
<evidence type="ECO:0000313" key="8">
    <source>
        <dbReference type="EMBL" id="XDQ23340.1"/>
    </source>
</evidence>
<evidence type="ECO:0000256" key="5">
    <source>
        <dbReference type="ARBA" id="ARBA00023136"/>
    </source>
</evidence>
<gene>
    <name evidence="8" type="ORF">AB5J56_00745</name>
</gene>
<feature type="transmembrane region" description="Helical" evidence="6">
    <location>
        <begin position="265"/>
        <end position="286"/>
    </location>
</feature>
<dbReference type="SUPFAM" id="SSF103473">
    <property type="entry name" value="MFS general substrate transporter"/>
    <property type="match status" value="1"/>
</dbReference>
<feature type="transmembrane region" description="Helical" evidence="6">
    <location>
        <begin position="227"/>
        <end position="245"/>
    </location>
</feature>
<dbReference type="InterPro" id="IPR036259">
    <property type="entry name" value="MFS_trans_sf"/>
</dbReference>
<dbReference type="EMBL" id="CP163435">
    <property type="protein sequence ID" value="XDQ23340.1"/>
    <property type="molecule type" value="Genomic_DNA"/>
</dbReference>
<dbReference type="Gene3D" id="1.20.1250.20">
    <property type="entry name" value="MFS general substrate transporter like domains"/>
    <property type="match status" value="1"/>
</dbReference>
<dbReference type="InterPro" id="IPR011701">
    <property type="entry name" value="MFS"/>
</dbReference>
<dbReference type="Pfam" id="PF07690">
    <property type="entry name" value="MFS_1"/>
    <property type="match status" value="1"/>
</dbReference>
<proteinExistence type="predicted"/>
<feature type="transmembrane region" description="Helical" evidence="6">
    <location>
        <begin position="116"/>
        <end position="139"/>
    </location>
</feature>
<evidence type="ECO:0000256" key="2">
    <source>
        <dbReference type="ARBA" id="ARBA00022475"/>
    </source>
</evidence>
<evidence type="ECO:0000256" key="1">
    <source>
        <dbReference type="ARBA" id="ARBA00004651"/>
    </source>
</evidence>
<dbReference type="PROSITE" id="PS50850">
    <property type="entry name" value="MFS"/>
    <property type="match status" value="1"/>
</dbReference>
<dbReference type="CDD" id="cd06173">
    <property type="entry name" value="MFS_MefA_like"/>
    <property type="match status" value="1"/>
</dbReference>
<feature type="domain" description="Major facilitator superfamily (MFS) profile" evidence="7">
    <location>
        <begin position="9"/>
        <end position="405"/>
    </location>
</feature>
<feature type="transmembrane region" description="Helical" evidence="6">
    <location>
        <begin position="317"/>
        <end position="340"/>
    </location>
</feature>
<keyword evidence="3 6" id="KW-0812">Transmembrane</keyword>
<feature type="transmembrane region" description="Helical" evidence="6">
    <location>
        <begin position="377"/>
        <end position="401"/>
    </location>
</feature>
<keyword evidence="4 6" id="KW-1133">Transmembrane helix</keyword>
<dbReference type="AlphaFoldDB" id="A0AB39NXC5"/>
<evidence type="ECO:0000259" key="7">
    <source>
        <dbReference type="PROSITE" id="PS50850"/>
    </source>
</evidence>
<organism evidence="8">
    <name type="scientific">Streptomyces sp. R21</name>
    <dbReference type="NCBI Taxonomy" id="3238627"/>
    <lineage>
        <taxon>Bacteria</taxon>
        <taxon>Bacillati</taxon>
        <taxon>Actinomycetota</taxon>
        <taxon>Actinomycetes</taxon>
        <taxon>Kitasatosporales</taxon>
        <taxon>Streptomycetaceae</taxon>
        <taxon>Streptomyces</taxon>
    </lineage>
</organism>
<accession>A0AB39NXC5</accession>
<sequence length="427" mass="43720">MARIGWTVRLRAVGAPLAIKSYRRHVIARMLSWTGSAVSPIGLAFAVLHLGGGATALGLVLAAGMAPQILLLLVGGVVADRWSRASVMLWANVVSAVAEAAAAVLLLAGAAHVWHLVVMSALCGAAAAFFTPAAGGVVVEVVPVEMRHQANALLKVGQNVVKVAGPALGGVLVSAFGPSWVIGWDAVTFAVAALLCAHLGLKPTKAKIRSGFVRDLRQGWGDFAARRWLWVMVLQGAVVVPVWLVGYQMLGPVYGQHYLGGARPWGFVVSAFTAGLIVGAAVALVWRPSLVGLLVCGGTGSMALPLAAMALTAPVPVLAAATATAGTGLALSMTMWASLVQERIPSDRLSRVTSYSTLGQLLPVPLGYLAAGPLAAVFGLRVTLGAGAVVIGAAMVAPLLLPQIRALALAPVERSAAGAREEVTAAR</sequence>
<evidence type="ECO:0000256" key="3">
    <source>
        <dbReference type="ARBA" id="ARBA00022692"/>
    </source>
</evidence>
<evidence type="ECO:0000256" key="6">
    <source>
        <dbReference type="SAM" id="Phobius"/>
    </source>
</evidence>
<dbReference type="GO" id="GO:0005886">
    <property type="term" value="C:plasma membrane"/>
    <property type="evidence" value="ECO:0007669"/>
    <property type="project" value="UniProtKB-SubCell"/>
</dbReference>
<keyword evidence="2" id="KW-1003">Cell membrane</keyword>
<dbReference type="GO" id="GO:0022857">
    <property type="term" value="F:transmembrane transporter activity"/>
    <property type="evidence" value="ECO:0007669"/>
    <property type="project" value="InterPro"/>
</dbReference>
<dbReference type="PANTHER" id="PTHR23513">
    <property type="entry name" value="INTEGRAL MEMBRANE EFFLUX PROTEIN-RELATED"/>
    <property type="match status" value="1"/>
</dbReference>
<feature type="transmembrane region" description="Helical" evidence="6">
    <location>
        <begin position="30"/>
        <end position="50"/>
    </location>
</feature>
<feature type="transmembrane region" description="Helical" evidence="6">
    <location>
        <begin position="56"/>
        <end position="77"/>
    </location>
</feature>
<reference evidence="8" key="1">
    <citation type="submission" date="2024-07" db="EMBL/GenBank/DDBJ databases">
        <authorList>
            <person name="Yu S.T."/>
        </authorList>
    </citation>
    <scope>NUCLEOTIDE SEQUENCE</scope>
    <source>
        <strain evidence="8">R21</strain>
    </source>
</reference>
<keyword evidence="5 6" id="KW-0472">Membrane</keyword>